<feature type="region of interest" description="Disordered" evidence="1">
    <location>
        <begin position="217"/>
        <end position="243"/>
    </location>
</feature>
<dbReference type="AlphaFoldDB" id="A0A8H7CT83"/>
<feature type="region of interest" description="Disordered" evidence="1">
    <location>
        <begin position="94"/>
        <end position="116"/>
    </location>
</feature>
<proteinExistence type="predicted"/>
<sequence>MSDTPNPDLETQESPAPPRSGGVIRNSVIGCLQERLSGQAALQAVASSAETKKSDALRVRLFKGCHFNTAAGGELDNGQTLRSEGNNNSIVLETSRIRSKPNIPEHQAGDSHDSGRACQNKVARMIKTAETSKHRSRTRMVTTQVYNNTTRMRRSIHRKWPARGLPAAEILEFLRGDVEDIRDGSAAWKSTWSARVCLILYESDAVRAEEGLKWLLQDEEEEEEDSDDDEDEEDDPNKPSKRYTPYDVRLIDLTHALRAWARSGRGAPQVLKTLLALFRREDRGSRCMCLDALQTDRRTGGRRVFI</sequence>
<protein>
    <submittedName>
        <fullName evidence="2">Kinase</fullName>
    </submittedName>
</protein>
<evidence type="ECO:0000256" key="1">
    <source>
        <dbReference type="SAM" id="MobiDB-lite"/>
    </source>
</evidence>
<dbReference type="OrthoDB" id="338650at2759"/>
<feature type="compositionally biased region" description="Acidic residues" evidence="1">
    <location>
        <begin position="217"/>
        <end position="235"/>
    </location>
</feature>
<comment type="caution">
    <text evidence="2">The sequence shown here is derived from an EMBL/GenBank/DDBJ whole genome shotgun (WGS) entry which is preliminary data.</text>
</comment>
<reference evidence="2" key="1">
    <citation type="submission" date="2020-05" db="EMBL/GenBank/DDBJ databases">
        <title>Mycena genomes resolve the evolution of fungal bioluminescence.</title>
        <authorList>
            <person name="Tsai I.J."/>
        </authorList>
    </citation>
    <scope>NUCLEOTIDE SEQUENCE</scope>
    <source>
        <strain evidence="2">160909Yilan</strain>
    </source>
</reference>
<evidence type="ECO:0000313" key="3">
    <source>
        <dbReference type="Proteomes" id="UP000623467"/>
    </source>
</evidence>
<dbReference type="InterPro" id="IPR038286">
    <property type="entry name" value="IPK_sf"/>
</dbReference>
<keyword evidence="2" id="KW-0418">Kinase</keyword>
<accession>A0A8H7CT83</accession>
<organism evidence="2 3">
    <name type="scientific">Mycena sanguinolenta</name>
    <dbReference type="NCBI Taxonomy" id="230812"/>
    <lineage>
        <taxon>Eukaryota</taxon>
        <taxon>Fungi</taxon>
        <taxon>Dikarya</taxon>
        <taxon>Basidiomycota</taxon>
        <taxon>Agaricomycotina</taxon>
        <taxon>Agaricomycetes</taxon>
        <taxon>Agaricomycetidae</taxon>
        <taxon>Agaricales</taxon>
        <taxon>Marasmiineae</taxon>
        <taxon>Mycenaceae</taxon>
        <taxon>Mycena</taxon>
    </lineage>
</organism>
<name>A0A8H7CT83_9AGAR</name>
<dbReference type="EMBL" id="JACAZH010000019">
    <property type="protein sequence ID" value="KAF7346603.1"/>
    <property type="molecule type" value="Genomic_DNA"/>
</dbReference>
<keyword evidence="3" id="KW-1185">Reference proteome</keyword>
<dbReference type="GO" id="GO:0016301">
    <property type="term" value="F:kinase activity"/>
    <property type="evidence" value="ECO:0007669"/>
    <property type="project" value="UniProtKB-KW"/>
</dbReference>
<evidence type="ECO:0000313" key="2">
    <source>
        <dbReference type="EMBL" id="KAF7346603.1"/>
    </source>
</evidence>
<keyword evidence="2" id="KW-0808">Transferase</keyword>
<dbReference type="Proteomes" id="UP000623467">
    <property type="component" value="Unassembled WGS sequence"/>
</dbReference>
<feature type="region of interest" description="Disordered" evidence="1">
    <location>
        <begin position="1"/>
        <end position="22"/>
    </location>
</feature>
<dbReference type="Gene3D" id="3.30.470.160">
    <property type="entry name" value="Inositol polyphosphate kinase"/>
    <property type="match status" value="1"/>
</dbReference>
<gene>
    <name evidence="2" type="ORF">MSAN_01888500</name>
</gene>